<feature type="region of interest" description="Disordered" evidence="1">
    <location>
        <begin position="1"/>
        <end position="49"/>
    </location>
</feature>
<evidence type="ECO:0000313" key="2">
    <source>
        <dbReference type="EMBL" id="PNT30028.1"/>
    </source>
</evidence>
<name>A0A2K1ZXM9_POPTR</name>
<keyword evidence="3" id="KW-1185">Reference proteome</keyword>
<dbReference type="AlphaFoldDB" id="A0A2K1ZXM9"/>
<feature type="compositionally biased region" description="Basic and acidic residues" evidence="1">
    <location>
        <begin position="20"/>
        <end position="36"/>
    </location>
</feature>
<dbReference type="InParanoid" id="A0A2K1ZXM9"/>
<dbReference type="Proteomes" id="UP000006729">
    <property type="component" value="Chromosome 6"/>
</dbReference>
<dbReference type="EMBL" id="CM009295">
    <property type="protein sequence ID" value="PNT30028.1"/>
    <property type="molecule type" value="Genomic_DNA"/>
</dbReference>
<feature type="compositionally biased region" description="Polar residues" evidence="1">
    <location>
        <begin position="40"/>
        <end position="49"/>
    </location>
</feature>
<gene>
    <name evidence="2" type="ORF">POPTR_006G061100</name>
</gene>
<reference evidence="2 3" key="1">
    <citation type="journal article" date="2006" name="Science">
        <title>The genome of black cottonwood, Populus trichocarpa (Torr. &amp; Gray).</title>
        <authorList>
            <person name="Tuskan G.A."/>
            <person name="Difazio S."/>
            <person name="Jansson S."/>
            <person name="Bohlmann J."/>
            <person name="Grigoriev I."/>
            <person name="Hellsten U."/>
            <person name="Putnam N."/>
            <person name="Ralph S."/>
            <person name="Rombauts S."/>
            <person name="Salamov A."/>
            <person name="Schein J."/>
            <person name="Sterck L."/>
            <person name="Aerts A."/>
            <person name="Bhalerao R.R."/>
            <person name="Bhalerao R.P."/>
            <person name="Blaudez D."/>
            <person name="Boerjan W."/>
            <person name="Brun A."/>
            <person name="Brunner A."/>
            <person name="Busov V."/>
            <person name="Campbell M."/>
            <person name="Carlson J."/>
            <person name="Chalot M."/>
            <person name="Chapman J."/>
            <person name="Chen G.L."/>
            <person name="Cooper D."/>
            <person name="Coutinho P.M."/>
            <person name="Couturier J."/>
            <person name="Covert S."/>
            <person name="Cronk Q."/>
            <person name="Cunningham R."/>
            <person name="Davis J."/>
            <person name="Degroeve S."/>
            <person name="Dejardin A."/>
            <person name="Depamphilis C."/>
            <person name="Detter J."/>
            <person name="Dirks B."/>
            <person name="Dubchak I."/>
            <person name="Duplessis S."/>
            <person name="Ehlting J."/>
            <person name="Ellis B."/>
            <person name="Gendler K."/>
            <person name="Goodstein D."/>
            <person name="Gribskov M."/>
            <person name="Grimwood J."/>
            <person name="Groover A."/>
            <person name="Gunter L."/>
            <person name="Hamberger B."/>
            <person name="Heinze B."/>
            <person name="Helariutta Y."/>
            <person name="Henrissat B."/>
            <person name="Holligan D."/>
            <person name="Holt R."/>
            <person name="Huang W."/>
            <person name="Islam-Faridi N."/>
            <person name="Jones S."/>
            <person name="Jones-Rhoades M."/>
            <person name="Jorgensen R."/>
            <person name="Joshi C."/>
            <person name="Kangasjarvi J."/>
            <person name="Karlsson J."/>
            <person name="Kelleher C."/>
            <person name="Kirkpatrick R."/>
            <person name="Kirst M."/>
            <person name="Kohler A."/>
            <person name="Kalluri U."/>
            <person name="Larimer F."/>
            <person name="Leebens-Mack J."/>
            <person name="Leple J.C."/>
            <person name="Locascio P."/>
            <person name="Lou Y."/>
            <person name="Lucas S."/>
            <person name="Martin F."/>
            <person name="Montanini B."/>
            <person name="Napoli C."/>
            <person name="Nelson D.R."/>
            <person name="Nelson C."/>
            <person name="Nieminen K."/>
            <person name="Nilsson O."/>
            <person name="Pereda V."/>
            <person name="Peter G."/>
            <person name="Philippe R."/>
            <person name="Pilate G."/>
            <person name="Poliakov A."/>
            <person name="Razumovskaya J."/>
            <person name="Richardson P."/>
            <person name="Rinaldi C."/>
            <person name="Ritland K."/>
            <person name="Rouze P."/>
            <person name="Ryaboy D."/>
            <person name="Schmutz J."/>
            <person name="Schrader J."/>
            <person name="Segerman B."/>
            <person name="Shin H."/>
            <person name="Siddiqui A."/>
            <person name="Sterky F."/>
            <person name="Terry A."/>
            <person name="Tsai C.J."/>
            <person name="Uberbacher E."/>
            <person name="Unneberg P."/>
            <person name="Vahala J."/>
            <person name="Wall K."/>
            <person name="Wessler S."/>
            <person name="Yang G."/>
            <person name="Yin T."/>
            <person name="Douglas C."/>
            <person name="Marra M."/>
            <person name="Sandberg G."/>
            <person name="Van de Peer Y."/>
            <person name="Rokhsar D."/>
        </authorList>
    </citation>
    <scope>NUCLEOTIDE SEQUENCE [LARGE SCALE GENOMIC DNA]</scope>
    <source>
        <strain evidence="3">cv. Nisqually</strain>
    </source>
</reference>
<evidence type="ECO:0000256" key="1">
    <source>
        <dbReference type="SAM" id="MobiDB-lite"/>
    </source>
</evidence>
<sequence>MQIRDKPSFSTQPTIKFPLKPRDCSSWKGRNKETFRYKSPNPSSLMLER</sequence>
<proteinExistence type="predicted"/>
<organism evidence="2 3">
    <name type="scientific">Populus trichocarpa</name>
    <name type="common">Western balsam poplar</name>
    <name type="synonym">Populus balsamifera subsp. trichocarpa</name>
    <dbReference type="NCBI Taxonomy" id="3694"/>
    <lineage>
        <taxon>Eukaryota</taxon>
        <taxon>Viridiplantae</taxon>
        <taxon>Streptophyta</taxon>
        <taxon>Embryophyta</taxon>
        <taxon>Tracheophyta</taxon>
        <taxon>Spermatophyta</taxon>
        <taxon>Magnoliopsida</taxon>
        <taxon>eudicotyledons</taxon>
        <taxon>Gunneridae</taxon>
        <taxon>Pentapetalae</taxon>
        <taxon>rosids</taxon>
        <taxon>fabids</taxon>
        <taxon>Malpighiales</taxon>
        <taxon>Salicaceae</taxon>
        <taxon>Saliceae</taxon>
        <taxon>Populus</taxon>
    </lineage>
</organism>
<accession>A0A2K1ZXM9</accession>
<evidence type="ECO:0000313" key="3">
    <source>
        <dbReference type="Proteomes" id="UP000006729"/>
    </source>
</evidence>
<protein>
    <submittedName>
        <fullName evidence="2">Uncharacterized protein</fullName>
    </submittedName>
</protein>